<dbReference type="Gene3D" id="1.20.58.1690">
    <property type="match status" value="1"/>
</dbReference>
<keyword evidence="4" id="KW-1185">Reference proteome</keyword>
<keyword evidence="1" id="KW-0732">Signal</keyword>
<dbReference type="Proteomes" id="UP001595616">
    <property type="component" value="Unassembled WGS sequence"/>
</dbReference>
<dbReference type="InterPro" id="IPR025582">
    <property type="entry name" value="YARHG_dom"/>
</dbReference>
<proteinExistence type="predicted"/>
<evidence type="ECO:0000313" key="4">
    <source>
        <dbReference type="Proteomes" id="UP001595616"/>
    </source>
</evidence>
<feature type="signal peptide" evidence="1">
    <location>
        <begin position="1"/>
        <end position="19"/>
    </location>
</feature>
<dbReference type="Pfam" id="PF13308">
    <property type="entry name" value="YARHG"/>
    <property type="match status" value="1"/>
</dbReference>
<comment type="caution">
    <text evidence="3">The sequence shown here is derived from an EMBL/GenBank/DDBJ whole genome shotgun (WGS) entry which is preliminary data.</text>
</comment>
<reference evidence="4" key="1">
    <citation type="journal article" date="2019" name="Int. J. Syst. Evol. Microbiol.">
        <title>The Global Catalogue of Microorganisms (GCM) 10K type strain sequencing project: providing services to taxonomists for standard genome sequencing and annotation.</title>
        <authorList>
            <consortium name="The Broad Institute Genomics Platform"/>
            <consortium name="The Broad Institute Genome Sequencing Center for Infectious Disease"/>
            <person name="Wu L."/>
            <person name="Ma J."/>
        </authorList>
    </citation>
    <scope>NUCLEOTIDE SEQUENCE [LARGE SCALE GENOMIC DNA]</scope>
    <source>
        <strain evidence="4">CECT 7956</strain>
    </source>
</reference>
<protein>
    <submittedName>
        <fullName evidence="3">YARHG domain-containing protein</fullName>
    </submittedName>
</protein>
<dbReference type="SMART" id="SM01324">
    <property type="entry name" value="YARHG"/>
    <property type="match status" value="1"/>
</dbReference>
<dbReference type="RefSeq" id="WP_379839684.1">
    <property type="nucleotide sequence ID" value="NZ_JBHRYQ010000001.1"/>
</dbReference>
<evidence type="ECO:0000256" key="1">
    <source>
        <dbReference type="SAM" id="SignalP"/>
    </source>
</evidence>
<feature type="domain" description="YARHG" evidence="2">
    <location>
        <begin position="152"/>
        <end position="235"/>
    </location>
</feature>
<organism evidence="3 4">
    <name type="scientific">Lacihabitans lacunae</name>
    <dbReference type="NCBI Taxonomy" id="1028214"/>
    <lineage>
        <taxon>Bacteria</taxon>
        <taxon>Pseudomonadati</taxon>
        <taxon>Bacteroidota</taxon>
        <taxon>Cytophagia</taxon>
        <taxon>Cytophagales</taxon>
        <taxon>Leadbetterellaceae</taxon>
        <taxon>Lacihabitans</taxon>
    </lineage>
</organism>
<evidence type="ECO:0000313" key="3">
    <source>
        <dbReference type="EMBL" id="MFC3812781.1"/>
    </source>
</evidence>
<gene>
    <name evidence="3" type="ORF">ACFOOI_19110</name>
</gene>
<name>A0ABV7Z3D7_9BACT</name>
<feature type="chain" id="PRO_5046988694" evidence="1">
    <location>
        <begin position="20"/>
        <end position="235"/>
    </location>
</feature>
<accession>A0ABV7Z3D7</accession>
<evidence type="ECO:0000259" key="2">
    <source>
        <dbReference type="SMART" id="SM01324"/>
    </source>
</evidence>
<dbReference type="EMBL" id="JBHRYQ010000001">
    <property type="protein sequence ID" value="MFC3812781.1"/>
    <property type="molecule type" value="Genomic_DNA"/>
</dbReference>
<sequence length="235" mass="26732">MKKISPVLCLLLMPFLSFGQFIGTNAISPKNISKLTHQELNGLSGVYRFGESESESELLIVQLDTVVVAQLKSGYWEEPNMVWKYRYQNLNRVKISTNGTFTSSEFQGEFVNYSKNGIKQMGLKINNTWSGAAPEGKYEVGLKSQEKLSTFFAGKYPQVSCEILNSSDLVSKSKSDFAIMRNEIYARYGFVFTKGGPMDTYFSAQDWYQPQHKNVSAFLTQIELLNIERIKLFEK</sequence>
<dbReference type="InterPro" id="IPR038434">
    <property type="entry name" value="YARHG_sf"/>
</dbReference>